<dbReference type="GO" id="GO:0016740">
    <property type="term" value="F:transferase activity"/>
    <property type="evidence" value="ECO:0007669"/>
    <property type="project" value="UniProtKB-KW"/>
</dbReference>
<evidence type="ECO:0000313" key="2">
    <source>
        <dbReference type="EMBL" id="HAC26934.1"/>
    </source>
</evidence>
<dbReference type="InterPro" id="IPR023631">
    <property type="entry name" value="Amidase_dom"/>
</dbReference>
<keyword evidence="2" id="KW-0808">Transferase</keyword>
<gene>
    <name evidence="2" type="ORF">DCF82_03810</name>
</gene>
<dbReference type="Proteomes" id="UP000261325">
    <property type="component" value="Unassembled WGS sequence"/>
</dbReference>
<evidence type="ECO:0000313" key="3">
    <source>
        <dbReference type="Proteomes" id="UP000261325"/>
    </source>
</evidence>
<evidence type="ECO:0000259" key="1">
    <source>
        <dbReference type="Pfam" id="PF01425"/>
    </source>
</evidence>
<accession>A0A3B8WAI8</accession>
<dbReference type="Pfam" id="PF01425">
    <property type="entry name" value="Amidase"/>
    <property type="match status" value="1"/>
</dbReference>
<reference evidence="2 3" key="1">
    <citation type="journal article" date="2018" name="Nat. Biotechnol.">
        <title>A standardized bacterial taxonomy based on genome phylogeny substantially revises the tree of life.</title>
        <authorList>
            <person name="Parks D.H."/>
            <person name="Chuvochina M."/>
            <person name="Waite D.W."/>
            <person name="Rinke C."/>
            <person name="Skarshewski A."/>
            <person name="Chaumeil P.A."/>
            <person name="Hugenholtz P."/>
        </authorList>
    </citation>
    <scope>NUCLEOTIDE SEQUENCE [LARGE SCALE GENOMIC DNA]</scope>
    <source>
        <strain evidence="2">UBA9049</strain>
    </source>
</reference>
<proteinExistence type="predicted"/>
<comment type="caution">
    <text evidence="2">The sequence shown here is derived from an EMBL/GenBank/DDBJ whole genome shotgun (WGS) entry which is preliminary data.</text>
</comment>
<dbReference type="SUPFAM" id="SSF75304">
    <property type="entry name" value="Amidase signature (AS) enzymes"/>
    <property type="match status" value="1"/>
</dbReference>
<feature type="non-terminal residue" evidence="2">
    <location>
        <position position="60"/>
    </location>
</feature>
<dbReference type="EMBL" id="DLYI01000043">
    <property type="protein sequence ID" value="HAC26934.1"/>
    <property type="molecule type" value="Genomic_DNA"/>
</dbReference>
<dbReference type="PANTHER" id="PTHR11895">
    <property type="entry name" value="TRANSAMIDASE"/>
    <property type="match status" value="1"/>
</dbReference>
<dbReference type="InterPro" id="IPR000120">
    <property type="entry name" value="Amidase"/>
</dbReference>
<dbReference type="InterPro" id="IPR036928">
    <property type="entry name" value="AS_sf"/>
</dbReference>
<dbReference type="PANTHER" id="PTHR11895:SF151">
    <property type="entry name" value="GLUTAMYL-TRNA(GLN) AMIDOTRANSFERASE SUBUNIT A"/>
    <property type="match status" value="1"/>
</dbReference>
<dbReference type="Gene3D" id="3.90.1300.10">
    <property type="entry name" value="Amidase signature (AS) domain"/>
    <property type="match status" value="1"/>
</dbReference>
<sequence>ATVWTGVPFAHKDIFCTSGIRTSCGSKMLDNFVPPYDATVTANFKAAGAVCLGKTNMDEF</sequence>
<feature type="non-terminal residue" evidence="2">
    <location>
        <position position="1"/>
    </location>
</feature>
<organism evidence="2 3">
    <name type="scientific">Marinobacter nauticus</name>
    <name type="common">Marinobacter hydrocarbonoclasticus</name>
    <name type="synonym">Marinobacter aquaeolei</name>
    <dbReference type="NCBI Taxonomy" id="2743"/>
    <lineage>
        <taxon>Bacteria</taxon>
        <taxon>Pseudomonadati</taxon>
        <taxon>Pseudomonadota</taxon>
        <taxon>Gammaproteobacteria</taxon>
        <taxon>Pseudomonadales</taxon>
        <taxon>Marinobacteraceae</taxon>
        <taxon>Marinobacter</taxon>
    </lineage>
</organism>
<name>A0A3B8WAI8_MARNT</name>
<feature type="domain" description="Amidase" evidence="1">
    <location>
        <begin position="5"/>
        <end position="60"/>
    </location>
</feature>
<protein>
    <submittedName>
        <fullName evidence="2">Asp-tRNA(Asn)/Glu-tRNA(Gln) amidotransferase GatCAB subunit A</fullName>
    </submittedName>
</protein>
<dbReference type="AlphaFoldDB" id="A0A3B8WAI8"/>